<evidence type="ECO:0000256" key="1">
    <source>
        <dbReference type="SAM" id="Phobius"/>
    </source>
</evidence>
<name>A0A944CAE7_9HYPH</name>
<keyword evidence="1" id="KW-0472">Membrane</keyword>
<protein>
    <submittedName>
        <fullName evidence="2">Uncharacterized protein</fullName>
    </submittedName>
</protein>
<accession>A0A944CAE7</accession>
<dbReference type="AlphaFoldDB" id="A0A944CAE7"/>
<keyword evidence="1" id="KW-0812">Transmembrane</keyword>
<dbReference type="RefSeq" id="WP_153769795.1">
    <property type="nucleotide sequence ID" value="NZ_JBDWBU010000084.1"/>
</dbReference>
<evidence type="ECO:0000313" key="3">
    <source>
        <dbReference type="Proteomes" id="UP000705379"/>
    </source>
</evidence>
<proteinExistence type="predicted"/>
<organism evidence="2 3">
    <name type="scientific">Roseibium polysiphoniae</name>
    <dbReference type="NCBI Taxonomy" id="2571221"/>
    <lineage>
        <taxon>Bacteria</taxon>
        <taxon>Pseudomonadati</taxon>
        <taxon>Pseudomonadota</taxon>
        <taxon>Alphaproteobacteria</taxon>
        <taxon>Hyphomicrobiales</taxon>
        <taxon>Stappiaceae</taxon>
        <taxon>Roseibium</taxon>
    </lineage>
</organism>
<gene>
    <name evidence="2" type="ORF">DYI23_00785</name>
</gene>
<keyword evidence="1" id="KW-1133">Transmembrane helix</keyword>
<dbReference type="EMBL" id="QTKU01000001">
    <property type="protein sequence ID" value="MBS8258739.1"/>
    <property type="molecule type" value="Genomic_DNA"/>
</dbReference>
<evidence type="ECO:0000313" key="2">
    <source>
        <dbReference type="EMBL" id="MBS8258739.1"/>
    </source>
</evidence>
<dbReference type="Proteomes" id="UP000705379">
    <property type="component" value="Unassembled WGS sequence"/>
</dbReference>
<reference evidence="2" key="2">
    <citation type="journal article" date="2021" name="Microorganisms">
        <title>Bacterial Dimethylsulfoniopropionate Biosynthesis in the East China Sea.</title>
        <authorList>
            <person name="Liu J."/>
            <person name="Zhang Y."/>
            <person name="Liu J."/>
            <person name="Zhong H."/>
            <person name="Williams B.T."/>
            <person name="Zheng Y."/>
            <person name="Curson A.R.J."/>
            <person name="Sun C."/>
            <person name="Sun H."/>
            <person name="Song D."/>
            <person name="Wagner Mackenzie B."/>
            <person name="Bermejo Martinez A."/>
            <person name="Todd J.D."/>
            <person name="Zhang X.H."/>
        </authorList>
    </citation>
    <scope>NUCLEOTIDE SEQUENCE</scope>
    <source>
        <strain evidence="2">AESS21</strain>
    </source>
</reference>
<comment type="caution">
    <text evidence="2">The sequence shown here is derived from an EMBL/GenBank/DDBJ whole genome shotgun (WGS) entry which is preliminary data.</text>
</comment>
<feature type="transmembrane region" description="Helical" evidence="1">
    <location>
        <begin position="15"/>
        <end position="35"/>
    </location>
</feature>
<sequence length="92" mass="10595">MSEEITRSVIERGDLAHLALFLWAVAATTLAALLIRELTFSNRRFTHFVDEIARLNRNLNQFVNLTRRNGKSLDRRFKDPLQATHDAGEKTD</sequence>
<reference evidence="2" key="1">
    <citation type="submission" date="2018-08" db="EMBL/GenBank/DDBJ databases">
        <authorList>
            <person name="Jin W."/>
            <person name="Wang H."/>
            <person name="Yang Y."/>
            <person name="Li M."/>
            <person name="Liu J."/>
        </authorList>
    </citation>
    <scope>NUCLEOTIDE SEQUENCE</scope>
    <source>
        <strain evidence="2">AESS21</strain>
    </source>
</reference>